<keyword evidence="1" id="KW-1133">Transmembrane helix</keyword>
<keyword evidence="1" id="KW-0472">Membrane</keyword>
<evidence type="ECO:0000259" key="2">
    <source>
        <dbReference type="Pfam" id="PF13966"/>
    </source>
</evidence>
<feature type="domain" description="Reverse transcriptase zinc-binding" evidence="2">
    <location>
        <begin position="78"/>
        <end position="150"/>
    </location>
</feature>
<dbReference type="InterPro" id="IPR026960">
    <property type="entry name" value="RVT-Znf"/>
</dbReference>
<dbReference type="AlphaFoldDB" id="A0A2N9FN39"/>
<accession>A0A2N9FN39</accession>
<dbReference type="Pfam" id="PF13966">
    <property type="entry name" value="zf-RVT"/>
    <property type="match status" value="1"/>
</dbReference>
<sequence length="150" mass="17562">MKLFARWTFEKAYDHVNWECLLYLMERMGFGGKWRGWIRSCISSVHFLVLINGYAIGFFSNLRERDRICWKHGKNGTFASSSLSHALRGADGGLFPWKSIWCVKAPSRVSFFVWTATWGRILNCDNLRHWYSMADWYCMCRCSGEAADHL</sequence>
<feature type="transmembrane region" description="Helical" evidence="1">
    <location>
        <begin position="37"/>
        <end position="59"/>
    </location>
</feature>
<gene>
    <name evidence="3" type="ORF">FSB_LOCUS16193</name>
</gene>
<dbReference type="EMBL" id="OIVN01000988">
    <property type="protein sequence ID" value="SPC88311.1"/>
    <property type="molecule type" value="Genomic_DNA"/>
</dbReference>
<protein>
    <recommendedName>
        <fullName evidence="2">Reverse transcriptase zinc-binding domain-containing protein</fullName>
    </recommendedName>
</protein>
<reference evidence="3" key="1">
    <citation type="submission" date="2018-02" db="EMBL/GenBank/DDBJ databases">
        <authorList>
            <person name="Cohen D.B."/>
            <person name="Kent A.D."/>
        </authorList>
    </citation>
    <scope>NUCLEOTIDE SEQUENCE</scope>
</reference>
<name>A0A2N9FN39_FAGSY</name>
<evidence type="ECO:0000313" key="3">
    <source>
        <dbReference type="EMBL" id="SPC88311.1"/>
    </source>
</evidence>
<organism evidence="3">
    <name type="scientific">Fagus sylvatica</name>
    <name type="common">Beechnut</name>
    <dbReference type="NCBI Taxonomy" id="28930"/>
    <lineage>
        <taxon>Eukaryota</taxon>
        <taxon>Viridiplantae</taxon>
        <taxon>Streptophyta</taxon>
        <taxon>Embryophyta</taxon>
        <taxon>Tracheophyta</taxon>
        <taxon>Spermatophyta</taxon>
        <taxon>Magnoliopsida</taxon>
        <taxon>eudicotyledons</taxon>
        <taxon>Gunneridae</taxon>
        <taxon>Pentapetalae</taxon>
        <taxon>rosids</taxon>
        <taxon>fabids</taxon>
        <taxon>Fagales</taxon>
        <taxon>Fagaceae</taxon>
        <taxon>Fagus</taxon>
    </lineage>
</organism>
<evidence type="ECO:0000256" key="1">
    <source>
        <dbReference type="SAM" id="Phobius"/>
    </source>
</evidence>
<keyword evidence="1" id="KW-0812">Transmembrane</keyword>
<proteinExistence type="predicted"/>